<dbReference type="PROSITE" id="PS50928">
    <property type="entry name" value="ABC_TM1"/>
    <property type="match status" value="1"/>
</dbReference>
<evidence type="ECO:0000313" key="13">
    <source>
        <dbReference type="EMBL" id="VUX10030.1"/>
    </source>
</evidence>
<evidence type="ECO:0000313" key="16">
    <source>
        <dbReference type="Proteomes" id="UP000406184"/>
    </source>
</evidence>
<evidence type="ECO:0000256" key="7">
    <source>
        <dbReference type="ARBA" id="ARBA00022989"/>
    </source>
</evidence>
<keyword evidence="16" id="KW-1185">Reference proteome</keyword>
<proteinExistence type="inferred from homology"/>
<evidence type="ECO:0000256" key="6">
    <source>
        <dbReference type="ARBA" id="ARBA00022970"/>
    </source>
</evidence>
<dbReference type="Gene3D" id="1.10.3720.10">
    <property type="entry name" value="MetI-like"/>
    <property type="match status" value="1"/>
</dbReference>
<feature type="transmembrane region" description="Helical" evidence="9">
    <location>
        <begin position="78"/>
        <end position="103"/>
    </location>
</feature>
<dbReference type="EMBL" id="PRLB01000001">
    <property type="protein sequence ID" value="RAW55571.1"/>
    <property type="molecule type" value="Genomic_DNA"/>
</dbReference>
<evidence type="ECO:0000256" key="9">
    <source>
        <dbReference type="RuleBase" id="RU363032"/>
    </source>
</evidence>
<keyword evidence="7 9" id="KW-1133">Transmembrane helix</keyword>
<reference evidence="12 15" key="2">
    <citation type="submission" date="2018-08" db="EMBL/GenBank/DDBJ databases">
        <title>A genome reference for cultivated species of the human gut microbiota.</title>
        <authorList>
            <person name="Zou Y."/>
            <person name="Xue W."/>
            <person name="Luo G."/>
        </authorList>
    </citation>
    <scope>NUCLEOTIDE SEQUENCE [LARGE SCALE GENOMIC DNA]</scope>
    <source>
        <strain evidence="12 15">AF32-8AC</strain>
    </source>
</reference>
<dbReference type="InterPro" id="IPR035906">
    <property type="entry name" value="MetI-like_sf"/>
</dbReference>
<evidence type="ECO:0000256" key="5">
    <source>
        <dbReference type="ARBA" id="ARBA00022692"/>
    </source>
</evidence>
<feature type="transmembrane region" description="Helical" evidence="9">
    <location>
        <begin position="138"/>
        <end position="155"/>
    </location>
</feature>
<comment type="similarity">
    <text evidence="2">Belongs to the binding-protein-dependent transport system permease family. HisMQ subfamily.</text>
</comment>
<protein>
    <submittedName>
        <fullName evidence="11 12">Amino acid ABC transporter permease</fullName>
    </submittedName>
    <submittedName>
        <fullName evidence="13">Putative glutamine ABC transporter permease protein GlnM</fullName>
    </submittedName>
</protein>
<keyword evidence="6" id="KW-0029">Amino-acid transport</keyword>
<dbReference type="CDD" id="cd06261">
    <property type="entry name" value="TM_PBP2"/>
    <property type="match status" value="1"/>
</dbReference>
<feature type="domain" description="ABC transmembrane type-1" evidence="10">
    <location>
        <begin position="24"/>
        <end position="215"/>
    </location>
</feature>
<dbReference type="GO" id="GO:0043190">
    <property type="term" value="C:ATP-binding cassette (ABC) transporter complex"/>
    <property type="evidence" value="ECO:0007669"/>
    <property type="project" value="InterPro"/>
</dbReference>
<evidence type="ECO:0000259" key="10">
    <source>
        <dbReference type="PROSITE" id="PS50928"/>
    </source>
</evidence>
<name>A0A329U0V9_9FIRM</name>
<sequence length="246" mass="26398">MSGLFSLESWSTVWTHRESFLLGLGNTLQTAVCALALAFIIGAALGLMSTSGSKLLRIIARIYVEFVQNTPLLLQLCFLYYALAFAGVSLGVIRTGIIALGVYTGAYMGEVVRAAIESVPKGQFEAAQAQGFNYLQRMGYIILPQSIPVMLPPMVNQVVNLFKNTSCLYIVGGADLISVTYSFVTGASTGGAYAPAYIVCGLIFFVVCFPLSTLAARWEASLKERKGRVNPGLKTAAKKVELKEAA</sequence>
<dbReference type="Proteomes" id="UP000406184">
    <property type="component" value="Unassembled WGS sequence"/>
</dbReference>
<dbReference type="Proteomes" id="UP000251144">
    <property type="component" value="Unassembled WGS sequence"/>
</dbReference>
<dbReference type="EMBL" id="QVER01000022">
    <property type="protein sequence ID" value="RGB86788.1"/>
    <property type="molecule type" value="Genomic_DNA"/>
</dbReference>
<reference evidence="11 14" key="1">
    <citation type="submission" date="2018-02" db="EMBL/GenBank/DDBJ databases">
        <title>Complete genome sequencing of Faecalibacterium prausnitzii strains isolated from the human gut.</title>
        <authorList>
            <person name="Fitzgerald B.C."/>
            <person name="Shkoporov A.N."/>
            <person name="Ross P.R."/>
            <person name="Hill C."/>
        </authorList>
    </citation>
    <scope>NUCLEOTIDE SEQUENCE [LARGE SCALE GENOMIC DNA]</scope>
    <source>
        <strain evidence="11 14">APC942/32-1</strain>
    </source>
</reference>
<comment type="subcellular location">
    <subcellularLocation>
        <location evidence="1 9">Cell membrane</location>
        <topology evidence="1 9">Multi-pass membrane protein</topology>
    </subcellularLocation>
</comment>
<dbReference type="OrthoDB" id="9787841at2"/>
<dbReference type="GO" id="GO:0022857">
    <property type="term" value="F:transmembrane transporter activity"/>
    <property type="evidence" value="ECO:0007669"/>
    <property type="project" value="InterPro"/>
</dbReference>
<dbReference type="InterPro" id="IPR010065">
    <property type="entry name" value="AA_ABC_transptr_permease_3TM"/>
</dbReference>
<evidence type="ECO:0000256" key="1">
    <source>
        <dbReference type="ARBA" id="ARBA00004651"/>
    </source>
</evidence>
<evidence type="ECO:0000256" key="3">
    <source>
        <dbReference type="ARBA" id="ARBA00022448"/>
    </source>
</evidence>
<keyword evidence="5 9" id="KW-0812">Transmembrane</keyword>
<keyword evidence="8 9" id="KW-0472">Membrane</keyword>
<dbReference type="NCBIfam" id="TIGR01726">
    <property type="entry name" value="HEQRo_perm_3TM"/>
    <property type="match status" value="1"/>
</dbReference>
<dbReference type="Proteomes" id="UP000260991">
    <property type="component" value="Unassembled WGS sequence"/>
</dbReference>
<dbReference type="PANTHER" id="PTHR30614:SF20">
    <property type="entry name" value="GLUTAMINE TRANSPORT SYSTEM PERMEASE PROTEIN GLNP"/>
    <property type="match status" value="1"/>
</dbReference>
<dbReference type="PANTHER" id="PTHR30614">
    <property type="entry name" value="MEMBRANE COMPONENT OF AMINO ACID ABC TRANSPORTER"/>
    <property type="match status" value="1"/>
</dbReference>
<dbReference type="AlphaFoldDB" id="A0A329U0V9"/>
<feature type="transmembrane region" description="Helical" evidence="9">
    <location>
        <begin position="20"/>
        <end position="47"/>
    </location>
</feature>
<dbReference type="GO" id="GO:0006865">
    <property type="term" value="P:amino acid transport"/>
    <property type="evidence" value="ECO:0007669"/>
    <property type="project" value="UniProtKB-KW"/>
</dbReference>
<evidence type="ECO:0000313" key="14">
    <source>
        <dbReference type="Proteomes" id="UP000251144"/>
    </source>
</evidence>
<keyword evidence="4" id="KW-1003">Cell membrane</keyword>
<dbReference type="EMBL" id="CABHMY010000100">
    <property type="protein sequence ID" value="VUX10030.1"/>
    <property type="molecule type" value="Genomic_DNA"/>
</dbReference>
<dbReference type="InterPro" id="IPR000515">
    <property type="entry name" value="MetI-like"/>
</dbReference>
<evidence type="ECO:0000313" key="15">
    <source>
        <dbReference type="Proteomes" id="UP000260991"/>
    </source>
</evidence>
<accession>A0A329U0V9</accession>
<feature type="transmembrane region" description="Helical" evidence="9">
    <location>
        <begin position="196"/>
        <end position="216"/>
    </location>
</feature>
<dbReference type="RefSeq" id="WP_158388212.1">
    <property type="nucleotide sequence ID" value="NZ_CABHMY010000100.1"/>
</dbReference>
<evidence type="ECO:0000313" key="11">
    <source>
        <dbReference type="EMBL" id="RAW55571.1"/>
    </source>
</evidence>
<reference evidence="13 16" key="3">
    <citation type="submission" date="2019-07" db="EMBL/GenBank/DDBJ databases">
        <authorList>
            <person name="Hibberd C M."/>
            <person name="Gehrig L. J."/>
            <person name="Chang H.-W."/>
            <person name="Venkatesh S."/>
        </authorList>
    </citation>
    <scope>NUCLEOTIDE SEQUENCE [LARGE SCALE GENOMIC DNA]</scope>
    <source>
        <strain evidence="13">Faecalibacterium_prausnitzii_JG_BgPS064</strain>
    </source>
</reference>
<evidence type="ECO:0000256" key="4">
    <source>
        <dbReference type="ARBA" id="ARBA00022475"/>
    </source>
</evidence>
<dbReference type="SUPFAM" id="SSF161098">
    <property type="entry name" value="MetI-like"/>
    <property type="match status" value="1"/>
</dbReference>
<gene>
    <name evidence="13" type="primary">glnM</name>
    <name evidence="11" type="ORF">C4N26_00815</name>
    <name evidence="12" type="ORF">DWZ46_13200</name>
    <name evidence="13" type="ORF">FPPS064S07_00662</name>
</gene>
<evidence type="ECO:0000256" key="8">
    <source>
        <dbReference type="ARBA" id="ARBA00023136"/>
    </source>
</evidence>
<keyword evidence="3 9" id="KW-0813">Transport</keyword>
<dbReference type="InterPro" id="IPR043429">
    <property type="entry name" value="ArtM/GltK/GlnP/TcyL/YhdX-like"/>
</dbReference>
<evidence type="ECO:0000313" key="12">
    <source>
        <dbReference type="EMBL" id="RGB86788.1"/>
    </source>
</evidence>
<feature type="transmembrane region" description="Helical" evidence="9">
    <location>
        <begin position="167"/>
        <end position="184"/>
    </location>
</feature>
<evidence type="ECO:0000256" key="2">
    <source>
        <dbReference type="ARBA" id="ARBA00010072"/>
    </source>
</evidence>
<dbReference type="Pfam" id="PF00528">
    <property type="entry name" value="BPD_transp_1"/>
    <property type="match status" value="1"/>
</dbReference>
<organism evidence="11 14">
    <name type="scientific">Faecalibacterium prausnitzii</name>
    <dbReference type="NCBI Taxonomy" id="853"/>
    <lineage>
        <taxon>Bacteria</taxon>
        <taxon>Bacillati</taxon>
        <taxon>Bacillota</taxon>
        <taxon>Clostridia</taxon>
        <taxon>Eubacteriales</taxon>
        <taxon>Oscillospiraceae</taxon>
        <taxon>Faecalibacterium</taxon>
    </lineage>
</organism>